<protein>
    <submittedName>
        <fullName evidence="10">Outer membrane efflux protein</fullName>
    </submittedName>
</protein>
<dbReference type="HOGENOM" id="CLU_012817_10_6_7"/>
<proteinExistence type="inferred from homology"/>
<dbReference type="AlphaFoldDB" id="C8WZN4"/>
<dbReference type="InterPro" id="IPR051906">
    <property type="entry name" value="TolC-like"/>
</dbReference>
<reference evidence="11" key="1">
    <citation type="submission" date="2009-09" db="EMBL/GenBank/DDBJ databases">
        <title>The complete chromosome of Desulfohalobium retbaense DSM 5692.</title>
        <authorList>
            <consortium name="US DOE Joint Genome Institute (JGI-PGF)"/>
            <person name="Lucas S."/>
            <person name="Copeland A."/>
            <person name="Lapidus A."/>
            <person name="Glavina del Rio T."/>
            <person name="Dalin E."/>
            <person name="Tice H."/>
            <person name="Bruce D."/>
            <person name="Goodwin L."/>
            <person name="Pitluck S."/>
            <person name="Kyrpides N."/>
            <person name="Mavromatis K."/>
            <person name="Ivanova N."/>
            <person name="Mikhailova N."/>
            <person name="Munk A.C."/>
            <person name="Brettin T."/>
            <person name="Detter J.C."/>
            <person name="Han C."/>
            <person name="Tapia R."/>
            <person name="Larimer F."/>
            <person name="Land M."/>
            <person name="Hauser L."/>
            <person name="Markowitz V."/>
            <person name="Cheng J.-F."/>
            <person name="Hugenholtz P."/>
            <person name="Woyke T."/>
            <person name="Wu D."/>
            <person name="Spring S."/>
            <person name="Klenk H.-P."/>
            <person name="Eisen J.A."/>
        </authorList>
    </citation>
    <scope>NUCLEOTIDE SEQUENCE [LARGE SCALE GENOMIC DNA]</scope>
    <source>
        <strain evidence="11">DSM 5692</strain>
    </source>
</reference>
<evidence type="ECO:0000256" key="1">
    <source>
        <dbReference type="ARBA" id="ARBA00004442"/>
    </source>
</evidence>
<dbReference type="InterPro" id="IPR003423">
    <property type="entry name" value="OMP_efflux"/>
</dbReference>
<dbReference type="SUPFAM" id="SSF56954">
    <property type="entry name" value="Outer membrane efflux proteins (OEP)"/>
    <property type="match status" value="1"/>
</dbReference>
<dbReference type="GO" id="GO:0015288">
    <property type="term" value="F:porin activity"/>
    <property type="evidence" value="ECO:0007669"/>
    <property type="project" value="TreeGrafter"/>
</dbReference>
<name>C8WZN4_DESRD</name>
<keyword evidence="3" id="KW-0813">Transport</keyword>
<dbReference type="Proteomes" id="UP000001052">
    <property type="component" value="Chromosome"/>
</dbReference>
<evidence type="ECO:0000256" key="9">
    <source>
        <dbReference type="SAM" id="MobiDB-lite"/>
    </source>
</evidence>
<evidence type="ECO:0000256" key="7">
    <source>
        <dbReference type="ARBA" id="ARBA00023237"/>
    </source>
</evidence>
<evidence type="ECO:0000256" key="3">
    <source>
        <dbReference type="ARBA" id="ARBA00022448"/>
    </source>
</evidence>
<evidence type="ECO:0000256" key="4">
    <source>
        <dbReference type="ARBA" id="ARBA00022452"/>
    </source>
</evidence>
<dbReference type="GO" id="GO:1990281">
    <property type="term" value="C:efflux pump complex"/>
    <property type="evidence" value="ECO:0007669"/>
    <property type="project" value="TreeGrafter"/>
</dbReference>
<evidence type="ECO:0000313" key="10">
    <source>
        <dbReference type="EMBL" id="ACV67509.1"/>
    </source>
</evidence>
<keyword evidence="4" id="KW-1134">Transmembrane beta strand</keyword>
<accession>C8WZN4</accession>
<evidence type="ECO:0000256" key="6">
    <source>
        <dbReference type="ARBA" id="ARBA00023136"/>
    </source>
</evidence>
<feature type="compositionally biased region" description="Low complexity" evidence="9">
    <location>
        <begin position="67"/>
        <end position="89"/>
    </location>
</feature>
<feature type="coiled-coil region" evidence="8">
    <location>
        <begin position="402"/>
        <end position="454"/>
    </location>
</feature>
<dbReference type="PANTHER" id="PTHR30026:SF21">
    <property type="entry name" value="SLR1270 PROTEIN"/>
    <property type="match status" value="1"/>
</dbReference>
<keyword evidence="5" id="KW-0812">Transmembrane</keyword>
<dbReference type="KEGG" id="drt:Dret_0207"/>
<comment type="subcellular location">
    <subcellularLocation>
        <location evidence="1">Cell outer membrane</location>
    </subcellularLocation>
</comment>
<dbReference type="EMBL" id="CP001734">
    <property type="protein sequence ID" value="ACV67509.1"/>
    <property type="molecule type" value="Genomic_DNA"/>
</dbReference>
<dbReference type="Pfam" id="PF02321">
    <property type="entry name" value="OEP"/>
    <property type="match status" value="2"/>
</dbReference>
<dbReference type="STRING" id="485915.Dret_0207"/>
<keyword evidence="11" id="KW-1185">Reference proteome</keyword>
<dbReference type="GO" id="GO:0015562">
    <property type="term" value="F:efflux transmembrane transporter activity"/>
    <property type="evidence" value="ECO:0007669"/>
    <property type="project" value="InterPro"/>
</dbReference>
<feature type="region of interest" description="Disordered" evidence="9">
    <location>
        <begin position="60"/>
        <end position="89"/>
    </location>
</feature>
<evidence type="ECO:0000256" key="8">
    <source>
        <dbReference type="SAM" id="Coils"/>
    </source>
</evidence>
<reference evidence="10 11" key="2">
    <citation type="journal article" date="2010" name="Stand. Genomic Sci.">
        <title>Complete genome sequence of Desulfohalobium retbaense type strain (HR(100)).</title>
        <authorList>
            <person name="Spring S."/>
            <person name="Nolan M."/>
            <person name="Lapidus A."/>
            <person name="Glavina Del Rio T."/>
            <person name="Copeland A."/>
            <person name="Tice H."/>
            <person name="Cheng J.F."/>
            <person name="Lucas S."/>
            <person name="Land M."/>
            <person name="Chen F."/>
            <person name="Bruce D."/>
            <person name="Goodwin L."/>
            <person name="Pitluck S."/>
            <person name="Ivanova N."/>
            <person name="Mavromatis K."/>
            <person name="Mikhailova N."/>
            <person name="Pati A."/>
            <person name="Chen A."/>
            <person name="Palaniappan K."/>
            <person name="Hauser L."/>
            <person name="Chang Y.J."/>
            <person name="Jeffries C.D."/>
            <person name="Munk C."/>
            <person name="Kiss H."/>
            <person name="Chain P."/>
            <person name="Han C."/>
            <person name="Brettin T."/>
            <person name="Detter J.C."/>
            <person name="Schuler E."/>
            <person name="Goker M."/>
            <person name="Rohde M."/>
            <person name="Bristow J."/>
            <person name="Eisen J.A."/>
            <person name="Markowitz V."/>
            <person name="Hugenholtz P."/>
            <person name="Kyrpides N.C."/>
            <person name="Klenk H.P."/>
        </authorList>
    </citation>
    <scope>NUCLEOTIDE SEQUENCE [LARGE SCALE GENOMIC DNA]</scope>
    <source>
        <strain evidence="10 11">DSM 5692</strain>
    </source>
</reference>
<gene>
    <name evidence="10" type="ordered locus">Dret_0207</name>
</gene>
<evidence type="ECO:0000313" key="11">
    <source>
        <dbReference type="Proteomes" id="UP000001052"/>
    </source>
</evidence>
<evidence type="ECO:0000256" key="2">
    <source>
        <dbReference type="ARBA" id="ARBA00007613"/>
    </source>
</evidence>
<organism evidence="10 11">
    <name type="scientific">Desulfohalobium retbaense (strain ATCC 49708 / DSM 5692 / JCM 16813 / HR100)</name>
    <dbReference type="NCBI Taxonomy" id="485915"/>
    <lineage>
        <taxon>Bacteria</taxon>
        <taxon>Pseudomonadati</taxon>
        <taxon>Thermodesulfobacteriota</taxon>
        <taxon>Desulfovibrionia</taxon>
        <taxon>Desulfovibrionales</taxon>
        <taxon>Desulfohalobiaceae</taxon>
        <taxon>Desulfohalobium</taxon>
    </lineage>
</organism>
<keyword evidence="8" id="KW-0175">Coiled coil</keyword>
<keyword evidence="6" id="KW-0472">Membrane</keyword>
<keyword evidence="7" id="KW-0998">Cell outer membrane</keyword>
<dbReference type="PANTHER" id="PTHR30026">
    <property type="entry name" value="OUTER MEMBRANE PROTEIN TOLC"/>
    <property type="match status" value="1"/>
</dbReference>
<dbReference type="Gene3D" id="1.20.1600.10">
    <property type="entry name" value="Outer membrane efflux proteins (OEP)"/>
    <property type="match status" value="1"/>
</dbReference>
<dbReference type="GO" id="GO:0009279">
    <property type="term" value="C:cell outer membrane"/>
    <property type="evidence" value="ECO:0007669"/>
    <property type="project" value="UniProtKB-SubCell"/>
</dbReference>
<dbReference type="eggNOG" id="COG1538">
    <property type="taxonomic scope" value="Bacteria"/>
</dbReference>
<evidence type="ECO:0000256" key="5">
    <source>
        <dbReference type="ARBA" id="ARBA00022692"/>
    </source>
</evidence>
<sequence length="523" mass="58116">MSHPLPRPRFFSPGLDPGTCLEHSSTPPKAIVGKHFLPLIAAVLGCAILLQACTRPAAMPPETAASPPQRVQQFAVPPAPAPNATTPSLASPLSLDAALQRAIADNPQRRIVAARLARAEAVIAERQAAFWPQVSLYTEHLQGESPSASLFKSIDQRRLDQRNVDFNRPGRFQNFETGIKANLQVFNGRRDTLRLQIAKHRRAALTHTRAEVINDLCTAVTETFCTILAAEETVATSKHRVTLLREEVRMAKIRFEAGGTLKADVLSLQSRLSQAKSAHTRARARASSARAALAVLLDLPPDQCPDITGSPRLPVQLPATYHKARTYALNHHPALTRAREQTEQARLGLDLAWAAYLPRLLAQGKYYHDDPHMAYSRERENWTLGLVLDWQLFSGLSRQAKVEQARGRMAEVRARNRQTRQRILQNLKQDLAEREAARDRLQASRHRVEQASEALRLVRIRYQGGSATLTRFLSAELARYAAQEAETASRFDLLRIQAAIARDIGAWHRRFGSFAPSTAQSAP</sequence>
<comment type="similarity">
    <text evidence="2">Belongs to the outer membrane factor (OMF) (TC 1.B.17) family.</text>
</comment>